<dbReference type="Proteomes" id="UP001367676">
    <property type="component" value="Unassembled WGS sequence"/>
</dbReference>
<feature type="domain" description="C2H2-type" evidence="12">
    <location>
        <begin position="325"/>
        <end position="352"/>
    </location>
</feature>
<protein>
    <submittedName>
        <fullName evidence="14">Uncharacterized protein</fullName>
    </submittedName>
</protein>
<feature type="domain" description="C2H2-type" evidence="12">
    <location>
        <begin position="440"/>
        <end position="467"/>
    </location>
</feature>
<keyword evidence="7" id="KW-0238">DNA-binding</keyword>
<dbReference type="SUPFAM" id="SSF57716">
    <property type="entry name" value="Glucocorticoid receptor-like (DNA-binding domain)"/>
    <property type="match status" value="1"/>
</dbReference>
<gene>
    <name evidence="14" type="ORF">V9T40_012479</name>
</gene>
<keyword evidence="3" id="KW-0677">Repeat</keyword>
<dbReference type="PROSITE" id="PS50157">
    <property type="entry name" value="ZINC_FINGER_C2H2_2"/>
    <property type="match status" value="8"/>
</dbReference>
<dbReference type="PANTHER" id="PTHR24399">
    <property type="entry name" value="ZINC FINGER AND BTB DOMAIN-CONTAINING"/>
    <property type="match status" value="1"/>
</dbReference>
<comment type="subcellular location">
    <subcellularLocation>
        <location evidence="1">Nucleus</location>
    </subcellularLocation>
</comment>
<dbReference type="Gene3D" id="3.40.1800.20">
    <property type="match status" value="1"/>
</dbReference>
<feature type="domain" description="C2H2-type" evidence="12">
    <location>
        <begin position="468"/>
        <end position="495"/>
    </location>
</feature>
<organism evidence="14 15">
    <name type="scientific">Parthenolecanium corni</name>
    <dbReference type="NCBI Taxonomy" id="536013"/>
    <lineage>
        <taxon>Eukaryota</taxon>
        <taxon>Metazoa</taxon>
        <taxon>Ecdysozoa</taxon>
        <taxon>Arthropoda</taxon>
        <taxon>Hexapoda</taxon>
        <taxon>Insecta</taxon>
        <taxon>Pterygota</taxon>
        <taxon>Neoptera</taxon>
        <taxon>Paraneoptera</taxon>
        <taxon>Hemiptera</taxon>
        <taxon>Sternorrhyncha</taxon>
        <taxon>Coccoidea</taxon>
        <taxon>Coccidae</taxon>
        <taxon>Parthenolecanium</taxon>
    </lineage>
</organism>
<keyword evidence="9" id="KW-0539">Nucleus</keyword>
<dbReference type="SUPFAM" id="SSF57667">
    <property type="entry name" value="beta-beta-alpha zinc fingers"/>
    <property type="match status" value="4"/>
</dbReference>
<evidence type="ECO:0000256" key="6">
    <source>
        <dbReference type="ARBA" id="ARBA00023015"/>
    </source>
</evidence>
<feature type="binding site" evidence="11">
    <location>
        <position position="54"/>
    </location>
    <ligand>
        <name>Zn(2+)</name>
        <dbReference type="ChEBI" id="CHEBI:29105"/>
    </ligand>
</feature>
<dbReference type="AlphaFoldDB" id="A0AAN9T7C4"/>
<feature type="binding site" evidence="11">
    <location>
        <position position="51"/>
    </location>
    <ligand>
        <name>Zn(2+)</name>
        <dbReference type="ChEBI" id="CHEBI:29105"/>
    </ligand>
</feature>
<evidence type="ECO:0000313" key="14">
    <source>
        <dbReference type="EMBL" id="KAK7576193.1"/>
    </source>
</evidence>
<evidence type="ECO:0000256" key="8">
    <source>
        <dbReference type="ARBA" id="ARBA00023163"/>
    </source>
</evidence>
<feature type="binding site" evidence="11">
    <location>
        <position position="8"/>
    </location>
    <ligand>
        <name>Zn(2+)</name>
        <dbReference type="ChEBI" id="CHEBI:29105"/>
    </ligand>
</feature>
<keyword evidence="6" id="KW-0805">Transcription regulation</keyword>
<dbReference type="FunFam" id="3.30.160.60:FF:000624">
    <property type="entry name" value="zinc finger protein 697"/>
    <property type="match status" value="1"/>
</dbReference>
<feature type="domain" description="C2H2-type" evidence="12">
    <location>
        <begin position="412"/>
        <end position="439"/>
    </location>
</feature>
<evidence type="ECO:0000256" key="10">
    <source>
        <dbReference type="PROSITE-ProRule" id="PRU00042"/>
    </source>
</evidence>
<dbReference type="InterPro" id="IPR036236">
    <property type="entry name" value="Znf_C2H2_sf"/>
</dbReference>
<dbReference type="GO" id="GO:0005654">
    <property type="term" value="C:nucleoplasm"/>
    <property type="evidence" value="ECO:0007669"/>
    <property type="project" value="TreeGrafter"/>
</dbReference>
<evidence type="ECO:0000259" key="13">
    <source>
        <dbReference type="PROSITE" id="PS51915"/>
    </source>
</evidence>
<dbReference type="PROSITE" id="PS00028">
    <property type="entry name" value="ZINC_FINGER_C2H2_1"/>
    <property type="match status" value="9"/>
</dbReference>
<dbReference type="GO" id="GO:0000978">
    <property type="term" value="F:RNA polymerase II cis-regulatory region sequence-specific DNA binding"/>
    <property type="evidence" value="ECO:0007669"/>
    <property type="project" value="TreeGrafter"/>
</dbReference>
<dbReference type="FunFam" id="3.30.160.60:FF:000322">
    <property type="entry name" value="GDNF-inducible zinc finger protein 1"/>
    <property type="match status" value="1"/>
</dbReference>
<dbReference type="FunFam" id="3.30.160.60:FF:000100">
    <property type="entry name" value="Zinc finger 45-like"/>
    <property type="match status" value="2"/>
</dbReference>
<accession>A0AAN9T7C4</accession>
<evidence type="ECO:0000256" key="1">
    <source>
        <dbReference type="ARBA" id="ARBA00004123"/>
    </source>
</evidence>
<comment type="caution">
    <text evidence="14">The sequence shown here is derived from an EMBL/GenBank/DDBJ whole genome shotgun (WGS) entry which is preliminary data.</text>
</comment>
<dbReference type="Gene3D" id="3.30.160.60">
    <property type="entry name" value="Classic Zinc Finger"/>
    <property type="match status" value="8"/>
</dbReference>
<reference evidence="14 15" key="1">
    <citation type="submission" date="2024-03" db="EMBL/GenBank/DDBJ databases">
        <title>Adaptation during the transition from Ophiocordyceps entomopathogen to insect associate is accompanied by gene loss and intensified selection.</title>
        <authorList>
            <person name="Ward C.M."/>
            <person name="Onetto C.A."/>
            <person name="Borneman A.R."/>
        </authorList>
    </citation>
    <scope>NUCLEOTIDE SEQUENCE [LARGE SCALE GENOMIC DNA]</scope>
    <source>
        <strain evidence="14">AWRI1</strain>
        <tissue evidence="14">Single Adult Female</tissue>
    </source>
</reference>
<evidence type="ECO:0000256" key="5">
    <source>
        <dbReference type="ARBA" id="ARBA00022833"/>
    </source>
</evidence>
<keyword evidence="15" id="KW-1185">Reference proteome</keyword>
<dbReference type="GO" id="GO:0001227">
    <property type="term" value="F:DNA-binding transcription repressor activity, RNA polymerase II-specific"/>
    <property type="evidence" value="ECO:0007669"/>
    <property type="project" value="TreeGrafter"/>
</dbReference>
<feature type="domain" description="C2H2-type" evidence="12">
    <location>
        <begin position="496"/>
        <end position="524"/>
    </location>
</feature>
<dbReference type="SUPFAM" id="SSF50814">
    <property type="entry name" value="Lipocalins"/>
    <property type="match status" value="1"/>
</dbReference>
<feature type="domain" description="ZAD" evidence="13">
    <location>
        <begin position="3"/>
        <end position="78"/>
    </location>
</feature>
<dbReference type="Pfam" id="PF07776">
    <property type="entry name" value="zf-AD"/>
    <property type="match status" value="1"/>
</dbReference>
<evidence type="ECO:0000259" key="12">
    <source>
        <dbReference type="PROSITE" id="PS50157"/>
    </source>
</evidence>
<dbReference type="EMBL" id="JBBCAQ010000036">
    <property type="protein sequence ID" value="KAK7576193.1"/>
    <property type="molecule type" value="Genomic_DNA"/>
</dbReference>
<evidence type="ECO:0000256" key="7">
    <source>
        <dbReference type="ARBA" id="ARBA00023125"/>
    </source>
</evidence>
<feature type="domain" description="C2H2-type" evidence="12">
    <location>
        <begin position="297"/>
        <end position="324"/>
    </location>
</feature>
<dbReference type="InterPro" id="IPR013087">
    <property type="entry name" value="Znf_C2H2_type"/>
</dbReference>
<feature type="binding site" evidence="11">
    <location>
        <position position="5"/>
    </location>
    <ligand>
        <name>Zn(2+)</name>
        <dbReference type="ChEBI" id="CHEBI:29105"/>
    </ligand>
</feature>
<dbReference type="InterPro" id="IPR012934">
    <property type="entry name" value="Znf_AD"/>
</dbReference>
<feature type="domain" description="C2H2-type" evidence="12">
    <location>
        <begin position="356"/>
        <end position="383"/>
    </location>
</feature>
<name>A0AAN9T7C4_9HEMI</name>
<dbReference type="SMART" id="SM00868">
    <property type="entry name" value="zf-AD"/>
    <property type="match status" value="1"/>
</dbReference>
<dbReference type="SMART" id="SM00355">
    <property type="entry name" value="ZnF_C2H2"/>
    <property type="match status" value="10"/>
</dbReference>
<dbReference type="PANTHER" id="PTHR24399:SF23">
    <property type="entry name" value="C2H2-TYPE DOMAIN-CONTAINING PROTEIN"/>
    <property type="match status" value="1"/>
</dbReference>
<evidence type="ECO:0000313" key="15">
    <source>
        <dbReference type="Proteomes" id="UP001367676"/>
    </source>
</evidence>
<dbReference type="PROSITE" id="PS51915">
    <property type="entry name" value="ZAD"/>
    <property type="match status" value="1"/>
</dbReference>
<evidence type="ECO:0000256" key="4">
    <source>
        <dbReference type="ARBA" id="ARBA00022771"/>
    </source>
</evidence>
<sequence length="749" mass="86984">MTNICRLCANIKEHVFQIFDEEGYKLALSIKINKYLQIQVDEKDSLPKNVCWECFTKLEECTNFVNDSQNAQLTLAHKIFSVFDNEDSTDSLKGEHVFSDETIFEQASNLLSFSTETDLVDKNADAADSFECDDLDFGDTGNNCFYDDKSTDCLFEERNRNEEHTDVSALNTVGFNKRKSVIPVRYLINNSSPARTKRKLGRKTKICVSKKKKIDFADEDDFSESESDVFKEKYFKDLPWICTSCEEKFERLNELQNHHINYHLQPPRYMCPHCYKIYMQYHGFVTHLKKFQCNVDFQCENCPKIFPNKKLLDMHRRIHVENPPFQCSTCDKSFKQPSGLYAHARSHLPEDLRKGHACDQCDKCFSSKPNLITHKKIHMGLKNHTCDLCGKGFVQRGNLNAHMLTHSDNKPFTCEVCQKEFKTHMQLRKHKDIHTGKKPHQCDICGRTFRERGTLREHYRIHTGAMPFTCEFCGKAFRFKGVLTTHRRQHTGERPYSCLECQHHFTNWPNYNKHMKRRHGINKSKTNRIKSDNIPQNNSVRDENVNQAERSGIELPSFEDTLQSVSLDNDKVVRLFGETPLESSLLSQEEFSDAVISQQNSILNAYYSISVLQPTNSNQQVDLLTSNVHRLLKMNQTTLIQIWKIALPELLHEEKTEIEFYTKIIEPGIWLVKSPLGGELQGTVLESDGKSYLLIVYCGYHKKNSAHFMTLAMSRSHIVTPQQRLHFMSLLVKHGYDPYQNRIVNWSDC</sequence>
<dbReference type="Pfam" id="PF00096">
    <property type="entry name" value="zf-C2H2"/>
    <property type="match status" value="7"/>
</dbReference>
<evidence type="ECO:0000256" key="2">
    <source>
        <dbReference type="ARBA" id="ARBA00022723"/>
    </source>
</evidence>
<evidence type="ECO:0000256" key="3">
    <source>
        <dbReference type="ARBA" id="ARBA00022737"/>
    </source>
</evidence>
<dbReference type="FunFam" id="3.30.160.60:FF:000005">
    <property type="entry name" value="Zinc finger protein 14 homolog"/>
    <property type="match status" value="1"/>
</dbReference>
<dbReference type="FunFam" id="3.30.160.60:FF:000065">
    <property type="entry name" value="B-cell CLL/lymphoma 6, member B"/>
    <property type="match status" value="1"/>
</dbReference>
<feature type="domain" description="C2H2-type" evidence="12">
    <location>
        <begin position="384"/>
        <end position="411"/>
    </location>
</feature>
<proteinExistence type="predicted"/>
<evidence type="ECO:0000256" key="9">
    <source>
        <dbReference type="ARBA" id="ARBA00023242"/>
    </source>
</evidence>
<keyword evidence="8" id="KW-0804">Transcription</keyword>
<evidence type="ECO:0000256" key="11">
    <source>
        <dbReference type="PROSITE-ProRule" id="PRU01263"/>
    </source>
</evidence>
<dbReference type="GO" id="GO:0008270">
    <property type="term" value="F:zinc ion binding"/>
    <property type="evidence" value="ECO:0007669"/>
    <property type="project" value="UniProtKB-UniRule"/>
</dbReference>
<keyword evidence="5 11" id="KW-0862">Zinc</keyword>
<keyword evidence="4 10" id="KW-0863">Zinc-finger</keyword>
<keyword evidence="2 11" id="KW-0479">Metal-binding</keyword>
<dbReference type="GO" id="GO:0048598">
    <property type="term" value="P:embryonic morphogenesis"/>
    <property type="evidence" value="ECO:0007669"/>
    <property type="project" value="UniProtKB-ARBA"/>
</dbReference>
<dbReference type="InterPro" id="IPR012674">
    <property type="entry name" value="Calycin"/>
</dbReference>